<dbReference type="InterPro" id="IPR001841">
    <property type="entry name" value="Znf_RING"/>
</dbReference>
<evidence type="ECO:0000256" key="4">
    <source>
        <dbReference type="PROSITE-ProRule" id="PRU00175"/>
    </source>
</evidence>
<keyword evidence="8" id="KW-1185">Reference proteome</keyword>
<evidence type="ECO:0000256" key="2">
    <source>
        <dbReference type="ARBA" id="ARBA00022771"/>
    </source>
</evidence>
<feature type="compositionally biased region" description="Basic residues" evidence="5">
    <location>
        <begin position="131"/>
        <end position="145"/>
    </location>
</feature>
<dbReference type="InterPro" id="IPR027370">
    <property type="entry name" value="Znf-RING_euk"/>
</dbReference>
<protein>
    <recommendedName>
        <fullName evidence="6">RING-type domain-containing protein</fullName>
    </recommendedName>
</protein>
<dbReference type="Gene3D" id="3.30.40.10">
    <property type="entry name" value="Zinc/RING finger domain, C3HC4 (zinc finger)"/>
    <property type="match status" value="1"/>
</dbReference>
<evidence type="ECO:0000313" key="8">
    <source>
        <dbReference type="Proteomes" id="UP000683360"/>
    </source>
</evidence>
<dbReference type="Pfam" id="PF13445">
    <property type="entry name" value="zf-RING_UBOX"/>
    <property type="match status" value="1"/>
</dbReference>
<feature type="region of interest" description="Disordered" evidence="5">
    <location>
        <begin position="128"/>
        <end position="153"/>
    </location>
</feature>
<dbReference type="GO" id="GO:0008270">
    <property type="term" value="F:zinc ion binding"/>
    <property type="evidence" value="ECO:0007669"/>
    <property type="project" value="UniProtKB-KW"/>
</dbReference>
<evidence type="ECO:0000256" key="1">
    <source>
        <dbReference type="ARBA" id="ARBA00022723"/>
    </source>
</evidence>
<dbReference type="Gene3D" id="3.40.220.10">
    <property type="entry name" value="Leucine Aminopeptidase, subunit E, domain 1"/>
    <property type="match status" value="1"/>
</dbReference>
<evidence type="ECO:0000256" key="3">
    <source>
        <dbReference type="ARBA" id="ARBA00022833"/>
    </source>
</evidence>
<dbReference type="PROSITE" id="PS00518">
    <property type="entry name" value="ZF_RING_1"/>
    <property type="match status" value="1"/>
</dbReference>
<name>A0A8S3T819_MYTED</name>
<evidence type="ECO:0000313" key="7">
    <source>
        <dbReference type="EMBL" id="CAG2230041.1"/>
    </source>
</evidence>
<dbReference type="Proteomes" id="UP000683360">
    <property type="component" value="Unassembled WGS sequence"/>
</dbReference>
<evidence type="ECO:0000259" key="6">
    <source>
        <dbReference type="PROSITE" id="PS50089"/>
    </source>
</evidence>
<dbReference type="EMBL" id="CAJPWZ010002045">
    <property type="protein sequence ID" value="CAG2230041.1"/>
    <property type="molecule type" value="Genomic_DNA"/>
</dbReference>
<dbReference type="SUPFAM" id="SSF57850">
    <property type="entry name" value="RING/U-box"/>
    <property type="match status" value="1"/>
</dbReference>
<dbReference type="PROSITE" id="PS50089">
    <property type="entry name" value="ZF_RING_2"/>
    <property type="match status" value="1"/>
</dbReference>
<organism evidence="7 8">
    <name type="scientific">Mytilus edulis</name>
    <name type="common">Blue mussel</name>
    <dbReference type="NCBI Taxonomy" id="6550"/>
    <lineage>
        <taxon>Eukaryota</taxon>
        <taxon>Metazoa</taxon>
        <taxon>Spiralia</taxon>
        <taxon>Lophotrochozoa</taxon>
        <taxon>Mollusca</taxon>
        <taxon>Bivalvia</taxon>
        <taxon>Autobranchia</taxon>
        <taxon>Pteriomorphia</taxon>
        <taxon>Mytilida</taxon>
        <taxon>Mytiloidea</taxon>
        <taxon>Mytilidae</taxon>
        <taxon>Mytilinae</taxon>
        <taxon>Mytilus</taxon>
    </lineage>
</organism>
<sequence>MLEYNQKTVLLTSGGDKLPFRYVLHAILRRQIGEQEQIFQRRLQSTIDNVLLKANVLNMKSKKGITIVLPMIGLGSKPTEDVIMKCCWSVRETIEKYLKTKPKVRIEEIHLVNQADNVTEILQKYFDPQKHHTKPQPRPLQRPHSRAGDRDKYTPLKSLKQHDIWRMDAKANKRQDVSQYMSTNIKKPKQKGNLNILNDEAQADDDLTCVVCLCEMDDPVELKECKHVFCRECIMEVLSQTFLPSLWSSLWEYLW</sequence>
<keyword evidence="2 4" id="KW-0863">Zinc-finger</keyword>
<dbReference type="InterPro" id="IPR013083">
    <property type="entry name" value="Znf_RING/FYVE/PHD"/>
</dbReference>
<proteinExistence type="predicted"/>
<reference evidence="7" key="1">
    <citation type="submission" date="2021-03" db="EMBL/GenBank/DDBJ databases">
        <authorList>
            <person name="Bekaert M."/>
        </authorList>
    </citation>
    <scope>NUCLEOTIDE SEQUENCE</scope>
</reference>
<dbReference type="AlphaFoldDB" id="A0A8S3T819"/>
<accession>A0A8S3T819</accession>
<feature type="domain" description="RING-type" evidence="6">
    <location>
        <begin position="209"/>
        <end position="234"/>
    </location>
</feature>
<dbReference type="InterPro" id="IPR017907">
    <property type="entry name" value="Znf_RING_CS"/>
</dbReference>
<keyword evidence="3" id="KW-0862">Zinc</keyword>
<comment type="caution">
    <text evidence="7">The sequence shown here is derived from an EMBL/GenBank/DDBJ whole genome shotgun (WGS) entry which is preliminary data.</text>
</comment>
<dbReference type="InterPro" id="IPR043472">
    <property type="entry name" value="Macro_dom-like"/>
</dbReference>
<gene>
    <name evidence="7" type="ORF">MEDL_42910</name>
</gene>
<evidence type="ECO:0000256" key="5">
    <source>
        <dbReference type="SAM" id="MobiDB-lite"/>
    </source>
</evidence>
<dbReference type="SUPFAM" id="SSF52949">
    <property type="entry name" value="Macro domain-like"/>
    <property type="match status" value="1"/>
</dbReference>
<keyword evidence="1" id="KW-0479">Metal-binding</keyword>